<keyword evidence="1" id="KW-0812">Transmembrane</keyword>
<dbReference type="Proteomes" id="UP000305539">
    <property type="component" value="Unassembled WGS sequence"/>
</dbReference>
<evidence type="ECO:0000313" key="2">
    <source>
        <dbReference type="EMBL" id="TKC92683.1"/>
    </source>
</evidence>
<proteinExistence type="predicted"/>
<accession>A0A4U1IFZ4</accession>
<feature type="transmembrane region" description="Helical" evidence="1">
    <location>
        <begin position="6"/>
        <end position="29"/>
    </location>
</feature>
<sequence>MQTYAVGMFVVFGTAVLLIALLVVVAYVFSDREGRSVRLKIALRKLGIRLGSIFVVCVAWNYYQDATDRAEVTKFHRELSDDAAHKGEYTAEYAYLPQNRILLRVYRTADMSLLAERTYAYPDAARLTWTADSLIYDTAMDTGGELSLPPTLFDKIMARLP</sequence>
<keyword evidence="3" id="KW-1185">Reference proteome</keyword>
<comment type="caution">
    <text evidence="2">The sequence shown here is derived from an EMBL/GenBank/DDBJ whole genome shotgun (WGS) entry which is preliminary data.</text>
</comment>
<reference evidence="2 3" key="1">
    <citation type="submission" date="2019-04" db="EMBL/GenBank/DDBJ databases">
        <title>Trinickia sp. 7GSK02, isolated from subtropical forest soil.</title>
        <authorList>
            <person name="Gao Z.-H."/>
            <person name="Qiu L.-H."/>
        </authorList>
    </citation>
    <scope>NUCLEOTIDE SEQUENCE [LARGE SCALE GENOMIC DNA]</scope>
    <source>
        <strain evidence="2 3">7GSK02</strain>
    </source>
</reference>
<keyword evidence="1" id="KW-1133">Transmembrane helix</keyword>
<gene>
    <name evidence="2" type="ORF">FAZ69_00205</name>
</gene>
<dbReference type="EMBL" id="SWJE01000001">
    <property type="protein sequence ID" value="TKC92683.1"/>
    <property type="molecule type" value="Genomic_DNA"/>
</dbReference>
<evidence type="ECO:0000313" key="3">
    <source>
        <dbReference type="Proteomes" id="UP000305539"/>
    </source>
</evidence>
<dbReference type="AlphaFoldDB" id="A0A4U1IFZ4"/>
<evidence type="ECO:0000256" key="1">
    <source>
        <dbReference type="SAM" id="Phobius"/>
    </source>
</evidence>
<organism evidence="2 3">
    <name type="scientific">Trinickia terrae</name>
    <dbReference type="NCBI Taxonomy" id="2571161"/>
    <lineage>
        <taxon>Bacteria</taxon>
        <taxon>Pseudomonadati</taxon>
        <taxon>Pseudomonadota</taxon>
        <taxon>Betaproteobacteria</taxon>
        <taxon>Burkholderiales</taxon>
        <taxon>Burkholderiaceae</taxon>
        <taxon>Trinickia</taxon>
    </lineage>
</organism>
<name>A0A4U1IFZ4_9BURK</name>
<protein>
    <submittedName>
        <fullName evidence="2">Uncharacterized protein</fullName>
    </submittedName>
</protein>
<keyword evidence="1" id="KW-0472">Membrane</keyword>
<dbReference type="OrthoDB" id="9016908at2"/>